<dbReference type="InterPro" id="IPR010870">
    <property type="entry name" value="Porin_O/P"/>
</dbReference>
<keyword evidence="1" id="KW-0732">Signal</keyword>
<comment type="caution">
    <text evidence="2">The sequence shown here is derived from an EMBL/GenBank/DDBJ whole genome shotgun (WGS) entry which is preliminary data.</text>
</comment>
<proteinExistence type="predicted"/>
<gene>
    <name evidence="2" type="ORF">QO010_004289</name>
</gene>
<dbReference type="Pfam" id="PF07396">
    <property type="entry name" value="Porin_O_P"/>
    <property type="match status" value="1"/>
</dbReference>
<dbReference type="SUPFAM" id="SSF56935">
    <property type="entry name" value="Porins"/>
    <property type="match status" value="1"/>
</dbReference>
<protein>
    <submittedName>
        <fullName evidence="2">Phosphate-selective porin OprO/OprP</fullName>
    </submittedName>
</protein>
<feature type="chain" id="PRO_5045842341" evidence="1">
    <location>
        <begin position="28"/>
        <end position="423"/>
    </location>
</feature>
<feature type="signal peptide" evidence="1">
    <location>
        <begin position="1"/>
        <end position="27"/>
    </location>
</feature>
<organism evidence="2 3">
    <name type="scientific">Caulobacter ginsengisoli</name>
    <dbReference type="NCBI Taxonomy" id="400775"/>
    <lineage>
        <taxon>Bacteria</taxon>
        <taxon>Pseudomonadati</taxon>
        <taxon>Pseudomonadota</taxon>
        <taxon>Alphaproteobacteria</taxon>
        <taxon>Caulobacterales</taxon>
        <taxon>Caulobacteraceae</taxon>
        <taxon>Caulobacter</taxon>
    </lineage>
</organism>
<dbReference type="Gene3D" id="2.40.160.10">
    <property type="entry name" value="Porin"/>
    <property type="match status" value="1"/>
</dbReference>
<dbReference type="EMBL" id="JAUSVS010000012">
    <property type="protein sequence ID" value="MDQ0466494.1"/>
    <property type="molecule type" value="Genomic_DNA"/>
</dbReference>
<evidence type="ECO:0000256" key="1">
    <source>
        <dbReference type="SAM" id="SignalP"/>
    </source>
</evidence>
<keyword evidence="3" id="KW-1185">Reference proteome</keyword>
<evidence type="ECO:0000313" key="2">
    <source>
        <dbReference type="EMBL" id="MDQ0466494.1"/>
    </source>
</evidence>
<evidence type="ECO:0000313" key="3">
    <source>
        <dbReference type="Proteomes" id="UP001228905"/>
    </source>
</evidence>
<dbReference type="RefSeq" id="WP_307352598.1">
    <property type="nucleotide sequence ID" value="NZ_JAUSVS010000012.1"/>
</dbReference>
<name>A0ABU0IWV7_9CAUL</name>
<dbReference type="InterPro" id="IPR023614">
    <property type="entry name" value="Porin_dom_sf"/>
</dbReference>
<dbReference type="Proteomes" id="UP001228905">
    <property type="component" value="Unassembled WGS sequence"/>
</dbReference>
<sequence length="423" mass="45726">MKTKTSLICGSALGALAALALGSAVQAQETTTVWKGAPQWSNDGVTFKVRGRLLIDAVFQSVDREVGADFDTRALRGRQVFLGVEGQLNNFFYYKAEGGAVNGGAWAWDDVSIEWKPDDFTSVAFGNIKVAGIENLTSTRFTTFMDRGPYGEMGPDSYLVSAVAKKNGLNWVAAIGVQGDTINNGDLNAGVTNAPDSKERIGVTGRLAFAPIMTDTDKLHLGVWARYRDHGNEAAFAYATRPITAFGNRYLTTGAIGDTDTTWGVEGAWVHNSFSIQAEYADVKVARFISATTAGSDPDVKVGYAMISFWPTGETRNYDGTKGEFGRPKILNSVSSGGMGGVELALRYDYADATDAYDTASNAASRTTSRDAGVFKGWTAGVNYYPTPYVRFQANYSKITQDMPVLGRDVDVDQLQFRAQLDF</sequence>
<accession>A0ABU0IWV7</accession>
<reference evidence="2 3" key="1">
    <citation type="submission" date="2023-07" db="EMBL/GenBank/DDBJ databases">
        <title>Genomic Encyclopedia of Type Strains, Phase IV (KMG-IV): sequencing the most valuable type-strain genomes for metagenomic binning, comparative biology and taxonomic classification.</title>
        <authorList>
            <person name="Goeker M."/>
        </authorList>
    </citation>
    <scope>NUCLEOTIDE SEQUENCE [LARGE SCALE GENOMIC DNA]</scope>
    <source>
        <strain evidence="2 3">DSM 18695</strain>
    </source>
</reference>